<dbReference type="InterPro" id="IPR013328">
    <property type="entry name" value="6PGD_dom2"/>
</dbReference>
<dbReference type="SUPFAM" id="SSF51735">
    <property type="entry name" value="NAD(P)-binding Rossmann-fold domains"/>
    <property type="match status" value="1"/>
</dbReference>
<dbReference type="Gene3D" id="3.40.50.720">
    <property type="entry name" value="NAD(P)-binding Rossmann-like Domain"/>
    <property type="match status" value="1"/>
</dbReference>
<protein>
    <recommendedName>
        <fullName evidence="4">2-dehydropantoate 2-reductase</fullName>
        <ecNumber evidence="4">1.1.1.169</ecNumber>
    </recommendedName>
    <alternativeName>
        <fullName evidence="4">Ketopantoate reductase</fullName>
    </alternativeName>
</protein>
<comment type="caution">
    <text evidence="7">The sequence shown here is derived from an EMBL/GenBank/DDBJ whole genome shotgun (WGS) entry which is preliminary data.</text>
</comment>
<dbReference type="EC" id="1.1.1.169" evidence="4"/>
<dbReference type="EMBL" id="JBJUVG010000003">
    <property type="protein sequence ID" value="MFM9413477.1"/>
    <property type="molecule type" value="Genomic_DNA"/>
</dbReference>
<dbReference type="SUPFAM" id="SSF48179">
    <property type="entry name" value="6-phosphogluconate dehydrogenase C-terminal domain-like"/>
    <property type="match status" value="1"/>
</dbReference>
<dbReference type="InterPro" id="IPR013332">
    <property type="entry name" value="KPR_N"/>
</dbReference>
<comment type="function">
    <text evidence="4">Catalyzes the NADPH-dependent reduction of ketopantoate into pantoic acid.</text>
</comment>
<keyword evidence="4" id="KW-0566">Pantothenate biosynthesis</keyword>
<dbReference type="InterPro" id="IPR008927">
    <property type="entry name" value="6-PGluconate_DH-like_C_sf"/>
</dbReference>
<dbReference type="PANTHER" id="PTHR21708">
    <property type="entry name" value="PROBABLE 2-DEHYDROPANTOATE 2-REDUCTASE"/>
    <property type="match status" value="1"/>
</dbReference>
<sequence>MAIETVGIIGMGAMGMLLASQMADRLPEGQLNVIVDKTRLKSYAEADFIVNDKPLQLNFVTAPAAGEALDLAIFAVKYQALAGAIKEMKPFIDDHTTIISILNGIASEEDLAEAFGDDQVLYCVAQGMDATRQGHTMHYSRAGQLALGVRSAGQEDRLQDLVDFFRRVDIAIELPEDARRQLWNKFMFNVGLNQVVSVYGDGYGVIQKQGEARDQMVQAMREVLPLAKAEGVDLTEDDLKGWLGVADGFAADGKPSMLQDLEAGRPTEVELFSGTVCKLAEKHEMSAPVNDWLYHILTAKNKELE</sequence>
<dbReference type="InterPro" id="IPR013752">
    <property type="entry name" value="KPA_reductase"/>
</dbReference>
<comment type="similarity">
    <text evidence="1 4">Belongs to the ketopantoate reductase family.</text>
</comment>
<dbReference type="PANTHER" id="PTHR21708:SF26">
    <property type="entry name" value="2-DEHYDROPANTOATE 2-REDUCTASE"/>
    <property type="match status" value="1"/>
</dbReference>
<evidence type="ECO:0000259" key="5">
    <source>
        <dbReference type="Pfam" id="PF02558"/>
    </source>
</evidence>
<feature type="domain" description="Ketopantoate reductase N-terminal" evidence="5">
    <location>
        <begin position="6"/>
        <end position="149"/>
    </location>
</feature>
<dbReference type="InterPro" id="IPR003710">
    <property type="entry name" value="ApbA"/>
</dbReference>
<evidence type="ECO:0000256" key="4">
    <source>
        <dbReference type="RuleBase" id="RU362068"/>
    </source>
</evidence>
<dbReference type="Pfam" id="PF02558">
    <property type="entry name" value="ApbA"/>
    <property type="match status" value="1"/>
</dbReference>
<name>A0ABW9GYS6_9FIRM</name>
<evidence type="ECO:0000259" key="6">
    <source>
        <dbReference type="Pfam" id="PF08546"/>
    </source>
</evidence>
<proteinExistence type="inferred from homology"/>
<reference evidence="7 8" key="1">
    <citation type="journal article" date="2016" name="Int. J. Syst. Evol. Microbiol.">
        <title>Peptococcus simiae sp. nov., isolated from rhesus macaque faeces and emended description of the genus Peptococcus.</title>
        <authorList>
            <person name="Shkoporov A.N."/>
            <person name="Efimov B.A."/>
            <person name="Kondova I."/>
            <person name="Ouwerling B."/>
            <person name="Chaplin A.V."/>
            <person name="Shcherbakova V.A."/>
            <person name="Langermans J.A.M."/>
        </authorList>
    </citation>
    <scope>NUCLEOTIDE SEQUENCE [LARGE SCALE GENOMIC DNA]</scope>
    <source>
        <strain evidence="7 8">M108</strain>
    </source>
</reference>
<evidence type="ECO:0000256" key="1">
    <source>
        <dbReference type="ARBA" id="ARBA00007870"/>
    </source>
</evidence>
<keyword evidence="3 4" id="KW-0560">Oxidoreductase</keyword>
<keyword evidence="2 4" id="KW-0521">NADP</keyword>
<keyword evidence="8" id="KW-1185">Reference proteome</keyword>
<evidence type="ECO:0000313" key="8">
    <source>
        <dbReference type="Proteomes" id="UP001631949"/>
    </source>
</evidence>
<dbReference type="Proteomes" id="UP001631949">
    <property type="component" value="Unassembled WGS sequence"/>
</dbReference>
<organism evidence="7 8">
    <name type="scientific">Peptococcus simiae</name>
    <dbReference type="NCBI Taxonomy" id="1643805"/>
    <lineage>
        <taxon>Bacteria</taxon>
        <taxon>Bacillati</taxon>
        <taxon>Bacillota</taxon>
        <taxon>Clostridia</taxon>
        <taxon>Eubacteriales</taxon>
        <taxon>Peptococcaceae</taxon>
        <taxon>Peptococcus</taxon>
    </lineage>
</organism>
<feature type="domain" description="Ketopantoate reductase C-terminal" evidence="6">
    <location>
        <begin position="178"/>
        <end position="300"/>
    </location>
</feature>
<comment type="catalytic activity">
    <reaction evidence="4">
        <text>(R)-pantoate + NADP(+) = 2-dehydropantoate + NADPH + H(+)</text>
        <dbReference type="Rhea" id="RHEA:16233"/>
        <dbReference type="ChEBI" id="CHEBI:11561"/>
        <dbReference type="ChEBI" id="CHEBI:15378"/>
        <dbReference type="ChEBI" id="CHEBI:15980"/>
        <dbReference type="ChEBI" id="CHEBI:57783"/>
        <dbReference type="ChEBI" id="CHEBI:58349"/>
        <dbReference type="EC" id="1.1.1.169"/>
    </reaction>
</comment>
<dbReference type="InterPro" id="IPR051402">
    <property type="entry name" value="KPR-Related"/>
</dbReference>
<evidence type="ECO:0000256" key="2">
    <source>
        <dbReference type="ARBA" id="ARBA00022857"/>
    </source>
</evidence>
<dbReference type="RefSeq" id="WP_408977091.1">
    <property type="nucleotide sequence ID" value="NZ_JBJUVG010000003.1"/>
</dbReference>
<evidence type="ECO:0000256" key="3">
    <source>
        <dbReference type="ARBA" id="ARBA00023002"/>
    </source>
</evidence>
<dbReference type="Gene3D" id="1.10.1040.10">
    <property type="entry name" value="N-(1-d-carboxylethyl)-l-norvaline Dehydrogenase, domain 2"/>
    <property type="match status" value="1"/>
</dbReference>
<gene>
    <name evidence="7" type="ORF">ACKQTC_03760</name>
</gene>
<dbReference type="Pfam" id="PF08546">
    <property type="entry name" value="ApbA_C"/>
    <property type="match status" value="1"/>
</dbReference>
<accession>A0ABW9GYS6</accession>
<dbReference type="NCBIfam" id="TIGR00745">
    <property type="entry name" value="apbA_panE"/>
    <property type="match status" value="1"/>
</dbReference>
<dbReference type="InterPro" id="IPR036291">
    <property type="entry name" value="NAD(P)-bd_dom_sf"/>
</dbReference>
<evidence type="ECO:0000313" key="7">
    <source>
        <dbReference type="EMBL" id="MFM9413477.1"/>
    </source>
</evidence>
<comment type="pathway">
    <text evidence="4">Cofactor biosynthesis; (R)-pantothenate biosynthesis; (R)-pantoate from 3-methyl-2-oxobutanoate: step 2/2.</text>
</comment>